<dbReference type="OrthoDB" id="2893324at2759"/>
<sequence>MSNYQRAIARAITSRGVKTIFLAGTTMPTDDSDWHEHLSELLADQPLALYNPLRLDWDSTWHEDIAFEPYREQVEWELDMQEAADVVVI</sequence>
<dbReference type="AlphaFoldDB" id="A0A4Z0Z4P0"/>
<dbReference type="Pfam" id="PF15891">
    <property type="entry name" value="Nuc_deoxyri_tr2"/>
    <property type="match status" value="1"/>
</dbReference>
<dbReference type="Gene3D" id="3.40.50.450">
    <property type="match status" value="1"/>
</dbReference>
<proteinExistence type="predicted"/>
<name>A0A4Z0Z4P0_9PEZI</name>
<organism evidence="1 2">
    <name type="scientific">Xylaria hypoxylon</name>
    <dbReference type="NCBI Taxonomy" id="37992"/>
    <lineage>
        <taxon>Eukaryota</taxon>
        <taxon>Fungi</taxon>
        <taxon>Dikarya</taxon>
        <taxon>Ascomycota</taxon>
        <taxon>Pezizomycotina</taxon>
        <taxon>Sordariomycetes</taxon>
        <taxon>Xylariomycetidae</taxon>
        <taxon>Xylariales</taxon>
        <taxon>Xylariaceae</taxon>
        <taxon>Xylaria</taxon>
    </lineage>
</organism>
<accession>A0A4Z0Z4P0</accession>
<dbReference type="EMBL" id="SKBN01000028">
    <property type="protein sequence ID" value="TGJ86425.1"/>
    <property type="molecule type" value="Genomic_DNA"/>
</dbReference>
<keyword evidence="2" id="KW-1185">Reference proteome</keyword>
<evidence type="ECO:0000313" key="2">
    <source>
        <dbReference type="Proteomes" id="UP000297716"/>
    </source>
</evidence>
<gene>
    <name evidence="1" type="ORF">E0Z10_g2399</name>
</gene>
<dbReference type="InterPro" id="IPR039470">
    <property type="entry name" value="Nuc_deoxyri_tr2"/>
</dbReference>
<comment type="caution">
    <text evidence="1">The sequence shown here is derived from an EMBL/GenBank/DDBJ whole genome shotgun (WGS) entry which is preliminary data.</text>
</comment>
<reference evidence="1 2" key="1">
    <citation type="submission" date="2019-03" db="EMBL/GenBank/DDBJ databases">
        <title>Draft genome sequence of Xylaria hypoxylon DSM 108379, a ubiquitous saprotrophic-parasitic fungi on hardwood.</title>
        <authorList>
            <person name="Buettner E."/>
            <person name="Leonhardt S."/>
            <person name="Gebauer A.M."/>
            <person name="Liers C."/>
            <person name="Hofrichter M."/>
            <person name="Kellner H."/>
        </authorList>
    </citation>
    <scope>NUCLEOTIDE SEQUENCE [LARGE SCALE GENOMIC DNA]</scope>
    <source>
        <strain evidence="1 2">DSM 108379</strain>
    </source>
</reference>
<dbReference type="Proteomes" id="UP000297716">
    <property type="component" value="Unassembled WGS sequence"/>
</dbReference>
<evidence type="ECO:0000313" key="1">
    <source>
        <dbReference type="EMBL" id="TGJ86425.1"/>
    </source>
</evidence>
<protein>
    <submittedName>
        <fullName evidence="1">Uncharacterized protein</fullName>
    </submittedName>
</protein>